<dbReference type="EMBL" id="JBHMFC010000061">
    <property type="protein sequence ID" value="MFB9057208.1"/>
    <property type="molecule type" value="Genomic_DNA"/>
</dbReference>
<protein>
    <submittedName>
        <fullName evidence="1">Glycoside hydrolase family 19 protein</fullName>
    </submittedName>
</protein>
<reference evidence="1 2" key="1">
    <citation type="submission" date="2024-09" db="EMBL/GenBank/DDBJ databases">
        <authorList>
            <person name="Sun Q."/>
            <person name="Mori K."/>
        </authorList>
    </citation>
    <scope>NUCLEOTIDE SEQUENCE [LARGE SCALE GENOMIC DNA]</scope>
    <source>
        <strain evidence="1 2">CECT 8622</strain>
    </source>
</reference>
<gene>
    <name evidence="1" type="ORF">ACFFU9_10690</name>
</gene>
<dbReference type="Gene3D" id="3.90.1720.10">
    <property type="entry name" value="endopeptidase domain like (from Nostoc punctiforme)"/>
    <property type="match status" value="1"/>
</dbReference>
<dbReference type="PANTHER" id="PTHR34408:SF2">
    <property type="entry name" value="CELL WALL-BINDING PROTEIN YWSB"/>
    <property type="match status" value="1"/>
</dbReference>
<feature type="non-terminal residue" evidence="1">
    <location>
        <position position="1"/>
    </location>
</feature>
<accession>A0ABV5FCQ4</accession>
<proteinExistence type="predicted"/>
<dbReference type="Proteomes" id="UP001589585">
    <property type="component" value="Unassembled WGS sequence"/>
</dbReference>
<name>A0ABV5FCQ4_9FLAO</name>
<dbReference type="SUPFAM" id="SSF53955">
    <property type="entry name" value="Lysozyme-like"/>
    <property type="match status" value="1"/>
</dbReference>
<dbReference type="PANTHER" id="PTHR34408">
    <property type="entry name" value="FAMILY PROTEIN, PUTATIVE-RELATED"/>
    <property type="match status" value="1"/>
</dbReference>
<dbReference type="InterPro" id="IPR052354">
    <property type="entry name" value="Cell_Wall_Dynamics_Protein"/>
</dbReference>
<keyword evidence="1" id="KW-0378">Hydrolase</keyword>
<dbReference type="GO" id="GO:0016787">
    <property type="term" value="F:hydrolase activity"/>
    <property type="evidence" value="ECO:0007669"/>
    <property type="project" value="UniProtKB-KW"/>
</dbReference>
<dbReference type="Gene3D" id="1.10.530.10">
    <property type="match status" value="1"/>
</dbReference>
<dbReference type="RefSeq" id="WP_379861432.1">
    <property type="nucleotide sequence ID" value="NZ_JBHMFC010000061.1"/>
</dbReference>
<comment type="caution">
    <text evidence="1">The sequence shown here is derived from an EMBL/GenBank/DDBJ whole genome shotgun (WGS) entry which is preliminary data.</text>
</comment>
<keyword evidence="2" id="KW-1185">Reference proteome</keyword>
<evidence type="ECO:0000313" key="1">
    <source>
        <dbReference type="EMBL" id="MFB9057208.1"/>
    </source>
</evidence>
<sequence>VKSGAEFPRAYYVANQNKADEADKINSKGNRITALMLKVAKDLTKDKEFEAKNNAVILGEGLELEKGKIEEICYCQGGLTVELFKKIFGDKILFGAKNMKYRAKVYNLETQKLVEAINNVLGKYDINTCLRLSHFLAQIEHESDHFNTTEEYASGSLYEGRKDLGNTEKGDGKRFKGRGLIQLTGRANYTSYTNYIKEEFKETRNFIKEPDNDIVASEIKYAVDAAGWYWKFGSSWGNINIIADKDDVTKVTMAVNGGERGLADRKVKTGKAKILLNVGKCRAKDEEKQVSKKEGYDIDAAVNYIIANAESKSIGYCATYVRLSIEAGGIDTSDRPAGTNAKDYDTYLPKKGFVIINSENYTAVKGDIAVFEAFQGEIKYHKWGHIQMHTGSQWISDFIQSEFWAGSDYEKAKPKYKILRWE</sequence>
<evidence type="ECO:0000313" key="2">
    <source>
        <dbReference type="Proteomes" id="UP001589585"/>
    </source>
</evidence>
<dbReference type="InterPro" id="IPR023346">
    <property type="entry name" value="Lysozyme-like_dom_sf"/>
</dbReference>
<organism evidence="1 2">
    <name type="scientific">Mariniflexile ostreae</name>
    <dbReference type="NCBI Taxonomy" id="1520892"/>
    <lineage>
        <taxon>Bacteria</taxon>
        <taxon>Pseudomonadati</taxon>
        <taxon>Bacteroidota</taxon>
        <taxon>Flavobacteriia</taxon>
        <taxon>Flavobacteriales</taxon>
        <taxon>Flavobacteriaceae</taxon>
        <taxon>Mariniflexile</taxon>
    </lineage>
</organism>